<dbReference type="NCBIfam" id="TIGR00449">
    <property type="entry name" value="tgt_general"/>
    <property type="match status" value="1"/>
</dbReference>
<dbReference type="Gene3D" id="3.20.20.105">
    <property type="entry name" value="Queuine tRNA-ribosyltransferase-like"/>
    <property type="match status" value="1"/>
</dbReference>
<dbReference type="HAMAP" id="MF_01634">
    <property type="entry name" value="TgtA_arch"/>
    <property type="match status" value="1"/>
</dbReference>
<name>A0A8G2L7U3_PICTO</name>
<dbReference type="InterPro" id="IPR036511">
    <property type="entry name" value="TGT-like_sf"/>
</dbReference>
<dbReference type="GO" id="GO:0008270">
    <property type="term" value="F:zinc ion binding"/>
    <property type="evidence" value="ECO:0007669"/>
    <property type="project" value="UniProtKB-UniRule"/>
</dbReference>
<dbReference type="Pfam" id="PF14810">
    <property type="entry name" value="TGT_C2"/>
    <property type="match status" value="1"/>
</dbReference>
<evidence type="ECO:0000313" key="10">
    <source>
        <dbReference type="Proteomes" id="UP000192315"/>
    </source>
</evidence>
<comment type="pathway">
    <text evidence="1 7">tRNA modification; archaeosine-tRNA biosynthesis.</text>
</comment>
<keyword evidence="4 7" id="KW-0819">tRNA processing</keyword>
<evidence type="ECO:0000259" key="8">
    <source>
        <dbReference type="SMART" id="SM00359"/>
    </source>
</evidence>
<proteinExistence type="inferred from homology"/>
<dbReference type="EMBL" id="FWYE01000001">
    <property type="protein sequence ID" value="SMD30659.1"/>
    <property type="molecule type" value="Genomic_DNA"/>
</dbReference>
<comment type="cofactor">
    <cofactor evidence="7">
        <name>Zn(2+)</name>
        <dbReference type="ChEBI" id="CHEBI:29105"/>
    </cofactor>
    <text evidence="7">Binds 1 zinc ion per subunit.</text>
</comment>
<comment type="caution">
    <text evidence="7">Lacks conserved residue(s) required for the propagation of feature annotation.</text>
</comment>
<dbReference type="InterPro" id="IPR002616">
    <property type="entry name" value="tRNA_ribo_trans-like"/>
</dbReference>
<evidence type="ECO:0000256" key="1">
    <source>
        <dbReference type="ARBA" id="ARBA00005030"/>
    </source>
</evidence>
<dbReference type="InterPro" id="IPR002478">
    <property type="entry name" value="PUA"/>
</dbReference>
<dbReference type="PANTHER" id="PTHR46499">
    <property type="entry name" value="QUEUINE TRNA-RIBOSYLTRANSFERASE"/>
    <property type="match status" value="1"/>
</dbReference>
<evidence type="ECO:0000313" key="9">
    <source>
        <dbReference type="EMBL" id="SMD30659.1"/>
    </source>
</evidence>
<dbReference type="GO" id="GO:0002099">
    <property type="term" value="P:tRNA wobble guanine modification"/>
    <property type="evidence" value="ECO:0007669"/>
    <property type="project" value="TreeGrafter"/>
</dbReference>
<evidence type="ECO:0000256" key="2">
    <source>
        <dbReference type="ARBA" id="ARBA00022676"/>
    </source>
</evidence>
<dbReference type="Gene3D" id="3.10.450.90">
    <property type="entry name" value="ArcTGT, C2 domain"/>
    <property type="match status" value="1"/>
</dbReference>
<dbReference type="InterPro" id="IPR038250">
    <property type="entry name" value="TGT_C2_sf"/>
</dbReference>
<dbReference type="InterPro" id="IPR036974">
    <property type="entry name" value="PUA_sf"/>
</dbReference>
<dbReference type="RefSeq" id="WP_084272565.1">
    <property type="nucleotide sequence ID" value="NZ_FWYE01000001.1"/>
</dbReference>
<evidence type="ECO:0000256" key="6">
    <source>
        <dbReference type="ARBA" id="ARBA00022833"/>
    </source>
</evidence>
<dbReference type="InterPro" id="IPR029402">
    <property type="entry name" value="TGT_C2"/>
</dbReference>
<evidence type="ECO:0000256" key="7">
    <source>
        <dbReference type="HAMAP-Rule" id="MF_01634"/>
    </source>
</evidence>
<feature type="binding site" evidence="7">
    <location>
        <position position="184"/>
    </location>
    <ligand>
        <name>substrate</name>
    </ligand>
</feature>
<feature type="domain" description="PUA" evidence="8">
    <location>
        <begin position="547"/>
        <end position="621"/>
    </location>
</feature>
<protein>
    <recommendedName>
        <fullName evidence="7">tRNA-guanine(15) transglycosylase</fullName>
        <ecNumber evidence="7">2.4.2.48</ecNumber>
    </recommendedName>
    <alternativeName>
        <fullName evidence="7">7-cyano-7-deazaguanine tRNA-ribosyltransferase</fullName>
    </alternativeName>
    <alternativeName>
        <fullName evidence="7">Archaeal tRNA-guanine transglycosylase</fullName>
    </alternativeName>
</protein>
<keyword evidence="5 7" id="KW-0479">Metal-binding</keyword>
<dbReference type="AlphaFoldDB" id="A0A8G2L7U3"/>
<evidence type="ECO:0000256" key="5">
    <source>
        <dbReference type="ARBA" id="ARBA00022723"/>
    </source>
</evidence>
<dbReference type="InterPro" id="IPR015947">
    <property type="entry name" value="PUA-like_sf"/>
</dbReference>
<sequence>MEILFRENLARIARFKTPHGEIETPTVMPVINPNLNFLDESTLRSYGVQAVITNSYIIKRNQRLNEDALRHGLHSLIKFSGPIMTDSGTFQSHVYGDIEYSNKEIVDFQKAIGSDIITILDVFTEPDESYNSARSKVIETYKRLKEIDFEDKIIAGPVQGSIYPDLRRLSAYLMSDASYLPIGGVVPLLESYRYSDLVKIIFNSKVSSDFSRPVHLFGGGHPMFFAFAVMLGVDLFDSASYIKYAKDNRLLYSEGTRALNDIREFPEWSPIHGKYTPQELLHEESEKRTRMLALHNLKSIFIEINEIKERIYENTLYNYVEEKARSHPALFKAFMSMINYDTSDYSPLSYKSPFFYYDKTSLNHPIIKRIMKFTENYISNSRHTLIISSKYWRPGVKNENVIKNIVECTDFNLLVSWNGIYIPLFLEDSYPVQQLVSSGLNDKKLEEDYLKRLKSINNDIEFYEGEHYDKRLRDYDTEKINTIAMFQFNINERFFDKSNIIKSKSTGHIRNIIEDNNIIATMRNDGYLTLSIKGAYRLLSMKPWPGLRVVVDDESGRFNANGYNVFFKFIKSFDTGIIPGNETLVVSEDDDLYAVGKAAVSGIEMYYYKSGVAVKVHEGINKKAA</sequence>
<dbReference type="PROSITE" id="PS50890">
    <property type="entry name" value="PUA"/>
    <property type="match status" value="1"/>
</dbReference>
<dbReference type="SUPFAM" id="SSF88697">
    <property type="entry name" value="PUA domain-like"/>
    <property type="match status" value="1"/>
</dbReference>
<dbReference type="GO" id="GO:0003723">
    <property type="term" value="F:RNA binding"/>
    <property type="evidence" value="ECO:0007669"/>
    <property type="project" value="InterPro"/>
</dbReference>
<keyword evidence="10" id="KW-1185">Reference proteome</keyword>
<evidence type="ECO:0000256" key="4">
    <source>
        <dbReference type="ARBA" id="ARBA00022694"/>
    </source>
</evidence>
<dbReference type="GO" id="GO:0016763">
    <property type="term" value="F:pentosyltransferase activity"/>
    <property type="evidence" value="ECO:0007669"/>
    <property type="project" value="UniProtKB-UniRule"/>
</dbReference>
<dbReference type="Pfam" id="PF01702">
    <property type="entry name" value="TGT"/>
    <property type="match status" value="1"/>
</dbReference>
<dbReference type="GO" id="GO:0005737">
    <property type="term" value="C:cytoplasm"/>
    <property type="evidence" value="ECO:0007669"/>
    <property type="project" value="TreeGrafter"/>
</dbReference>
<feature type="active site" description="Nucleophile" evidence="7">
    <location>
        <position position="86"/>
    </location>
</feature>
<keyword evidence="3 7" id="KW-0808">Transferase</keyword>
<organism evidence="9 10">
    <name type="scientific">Picrophilus torridus (strain ATCC 700027 / DSM 9790 / JCM 10055 / NBRC 100828 / KAW 2/3)</name>
    <dbReference type="NCBI Taxonomy" id="1122961"/>
    <lineage>
        <taxon>Archaea</taxon>
        <taxon>Methanobacteriati</taxon>
        <taxon>Thermoplasmatota</taxon>
        <taxon>Thermoplasmata</taxon>
        <taxon>Thermoplasmatales</taxon>
        <taxon>Picrophilaceae</taxon>
        <taxon>Picrophilus</taxon>
    </lineage>
</organism>
<gene>
    <name evidence="7" type="primary">tgtA</name>
    <name evidence="9" type="ORF">SAMN02745355_0552</name>
</gene>
<dbReference type="Gene3D" id="2.30.130.10">
    <property type="entry name" value="PUA domain"/>
    <property type="match status" value="1"/>
</dbReference>
<dbReference type="SUPFAM" id="SSF51713">
    <property type="entry name" value="tRNA-guanine transglycosylase"/>
    <property type="match status" value="1"/>
</dbReference>
<dbReference type="SUPFAM" id="SSF88802">
    <property type="entry name" value="Pre-PUA domain"/>
    <property type="match status" value="1"/>
</dbReference>
<accession>A0A8G2L7U3</accession>
<evidence type="ECO:0000256" key="3">
    <source>
        <dbReference type="ARBA" id="ARBA00022679"/>
    </source>
</evidence>
<dbReference type="CDD" id="cd21149">
    <property type="entry name" value="PUA_archaeosine_TGT"/>
    <property type="match status" value="1"/>
</dbReference>
<dbReference type="Proteomes" id="UP000192315">
    <property type="component" value="Unassembled WGS sequence"/>
</dbReference>
<comment type="similarity">
    <text evidence="7">Belongs to the archaeosine tRNA-ribosyltransferase family.</text>
</comment>
<feature type="binding site" evidence="7">
    <location>
        <position position="121"/>
    </location>
    <ligand>
        <name>substrate</name>
    </ligand>
</feature>
<dbReference type="SMART" id="SM00359">
    <property type="entry name" value="PUA"/>
    <property type="match status" value="1"/>
</dbReference>
<keyword evidence="2 7" id="KW-0328">Glycosyltransferase</keyword>
<keyword evidence="6 7" id="KW-0862">Zinc</keyword>
<comment type="caution">
    <text evidence="9">The sequence shown here is derived from an EMBL/GenBank/DDBJ whole genome shotgun (WGS) entry which is preliminary data.</text>
</comment>
<dbReference type="NCBIfam" id="TIGR00432">
    <property type="entry name" value="arcsn_tRNA_tgt"/>
    <property type="match status" value="1"/>
</dbReference>
<comment type="function">
    <text evidence="7">Exchanges the guanine residue with 7-cyano-7-deazaguanine (preQ0) at position 15 in the dihydrouridine loop (D-loop) of archaeal tRNAs.</text>
</comment>
<dbReference type="InterPro" id="IPR050076">
    <property type="entry name" value="ArchSynthase1/Queuine_TRR"/>
</dbReference>
<dbReference type="InterPro" id="IPR004804">
    <property type="entry name" value="TgtA"/>
</dbReference>
<dbReference type="EC" id="2.4.2.48" evidence="7"/>
<comment type="catalytic activity">
    <reaction evidence="7">
        <text>guanosine(15) in tRNA + 7-cyano-7-carbaguanine = 7-cyano-7-carbaguanosine(15) in tRNA + guanine</text>
        <dbReference type="Rhea" id="RHEA:43164"/>
        <dbReference type="Rhea" id="RHEA-COMP:10371"/>
        <dbReference type="Rhea" id="RHEA-COMP:10372"/>
        <dbReference type="ChEBI" id="CHEBI:16235"/>
        <dbReference type="ChEBI" id="CHEBI:45075"/>
        <dbReference type="ChEBI" id="CHEBI:74269"/>
        <dbReference type="ChEBI" id="CHEBI:82850"/>
        <dbReference type="EC" id="2.4.2.48"/>
    </reaction>
</comment>
<reference evidence="9 10" key="1">
    <citation type="submission" date="2017-04" db="EMBL/GenBank/DDBJ databases">
        <authorList>
            <person name="Varghese N."/>
            <person name="Submissions S."/>
        </authorList>
    </citation>
    <scope>NUCLEOTIDE SEQUENCE [LARGE SCALE GENOMIC DNA]</scope>
    <source>
        <strain evidence="9 10">DSM 9789</strain>
    </source>
</reference>
<dbReference type="Pfam" id="PF01472">
    <property type="entry name" value="PUA"/>
    <property type="match status" value="1"/>
</dbReference>
<dbReference type="PANTHER" id="PTHR46499:SF1">
    <property type="entry name" value="QUEUINE TRNA-RIBOSYLTRANSFERASE"/>
    <property type="match status" value="1"/>
</dbReference>
<dbReference type="UniPathway" id="UPA00393"/>